<evidence type="ECO:0000256" key="6">
    <source>
        <dbReference type="ARBA" id="ARBA00023273"/>
    </source>
</evidence>
<dbReference type="GO" id="GO:0060285">
    <property type="term" value="P:cilium-dependent cell motility"/>
    <property type="evidence" value="ECO:0007669"/>
    <property type="project" value="TreeGrafter"/>
</dbReference>
<evidence type="ECO:0000256" key="5">
    <source>
        <dbReference type="ARBA" id="ARBA00023212"/>
    </source>
</evidence>
<dbReference type="GO" id="GO:0000281">
    <property type="term" value="P:mitotic cytokinesis"/>
    <property type="evidence" value="ECO:0007669"/>
    <property type="project" value="TreeGrafter"/>
</dbReference>
<comment type="subcellular location">
    <subcellularLocation>
        <location evidence="1">Cell projection</location>
        <location evidence="1">Cilium</location>
    </subcellularLocation>
    <subcellularLocation>
        <location evidence="2">Cytoplasm</location>
        <location evidence="2">Cytoskeleton</location>
    </subcellularLocation>
</comment>
<gene>
    <name evidence="9" type="ORF">SteCoe_31969</name>
</gene>
<evidence type="ECO:0000256" key="1">
    <source>
        <dbReference type="ARBA" id="ARBA00004138"/>
    </source>
</evidence>
<dbReference type="GO" id="GO:0005930">
    <property type="term" value="C:axoneme"/>
    <property type="evidence" value="ECO:0007669"/>
    <property type="project" value="TreeGrafter"/>
</dbReference>
<dbReference type="SMART" id="SM00676">
    <property type="entry name" value="DM10"/>
    <property type="match status" value="3"/>
</dbReference>
<dbReference type="PROSITE" id="PS51336">
    <property type="entry name" value="DM10"/>
    <property type="match status" value="3"/>
</dbReference>
<sequence>MESAQLPKLPGYNFRDPTKVNFHRHQMFTVKDGHMTESTKFYQEGASPEIVEELMRSSMKNPDDRSSQGRPVTPKNYAIPRIPPVWLKYDRHVLRFYGYFQEAVNENPNENFRVRKCVIMHHLDDETTYVSEPRVENSGIPQGVFIKKHRIPKQDGFLQWQDFGVRKNLEMYGRVFRVVDCDEFTRNFYLDQGINLEGPENYPNDSFDKTRLMVNFKQNPPDMMEIKEYNEVKLGGGHPNKNLKSFINNDRKVLSYNVLWEDNSYDGGLKFYKMNYYLADDTIEVQELRQVNTGNETFPMMLRRMKVPKEAILTPCPALSLRQEDYYNYMDLLIGHSVKVYGKDLQIYDCDEFTKIWYRENLGIEQKSLQVQKAGNYLPTNPVPPHNGYGTEEDSIGNVIKLMPNAPKPDMYKIFDNDQHVLRFECKLISSTYEDEMRKFILCYYPSDDSIKVFEVVERNSGIVGGKFLERRKFKNPYTQRYYEHTEFLIGNTICLQNHRFLLTNCDEYTFKYMEDKPSEFPQAYYPQILRKIMSYGRANKQQFLVNILKNIDESLGKNIPYKVFLEAIEKLSVKLTYQEEASLLRKWNKGQFIINIEEAYNALKTV</sequence>
<organism evidence="9 10">
    <name type="scientific">Stentor coeruleus</name>
    <dbReference type="NCBI Taxonomy" id="5963"/>
    <lineage>
        <taxon>Eukaryota</taxon>
        <taxon>Sar</taxon>
        <taxon>Alveolata</taxon>
        <taxon>Ciliophora</taxon>
        <taxon>Postciliodesmatophora</taxon>
        <taxon>Heterotrichea</taxon>
        <taxon>Heterotrichida</taxon>
        <taxon>Stentoridae</taxon>
        <taxon>Stentor</taxon>
    </lineage>
</organism>
<reference evidence="9 10" key="1">
    <citation type="submission" date="2016-11" db="EMBL/GenBank/DDBJ databases">
        <title>The macronuclear genome of Stentor coeruleus: a giant cell with tiny introns.</title>
        <authorList>
            <person name="Slabodnick M."/>
            <person name="Ruby J.G."/>
            <person name="Reiff S.B."/>
            <person name="Swart E.C."/>
            <person name="Gosai S."/>
            <person name="Prabakaran S."/>
            <person name="Witkowska E."/>
            <person name="Larue G.E."/>
            <person name="Fisher S."/>
            <person name="Freeman R.M."/>
            <person name="Gunawardena J."/>
            <person name="Chu W."/>
            <person name="Stover N.A."/>
            <person name="Gregory B.D."/>
            <person name="Nowacki M."/>
            <person name="Derisi J."/>
            <person name="Roy S.W."/>
            <person name="Marshall W.F."/>
            <person name="Sood P."/>
        </authorList>
    </citation>
    <scope>NUCLEOTIDE SEQUENCE [LARGE SCALE GENOMIC DNA]</scope>
    <source>
        <strain evidence="9">WM001</strain>
    </source>
</reference>
<feature type="region of interest" description="Disordered" evidence="7">
    <location>
        <begin position="57"/>
        <end position="76"/>
    </location>
</feature>
<evidence type="ECO:0000256" key="2">
    <source>
        <dbReference type="ARBA" id="ARBA00004245"/>
    </source>
</evidence>
<feature type="domain" description="DM10" evidence="8">
    <location>
        <begin position="250"/>
        <end position="362"/>
    </location>
</feature>
<keyword evidence="10" id="KW-1185">Reference proteome</keyword>
<dbReference type="InterPro" id="IPR006602">
    <property type="entry name" value="DM10_dom"/>
</dbReference>
<evidence type="ECO:0000256" key="3">
    <source>
        <dbReference type="ARBA" id="ARBA00022490"/>
    </source>
</evidence>
<evidence type="ECO:0000313" key="10">
    <source>
        <dbReference type="Proteomes" id="UP000187209"/>
    </source>
</evidence>
<dbReference type="EMBL" id="MPUH01001121">
    <property type="protein sequence ID" value="OMJ70131.1"/>
    <property type="molecule type" value="Genomic_DNA"/>
</dbReference>
<name>A0A1R2B035_9CILI</name>
<dbReference type="Pfam" id="PF06565">
    <property type="entry name" value="DM10_dom"/>
    <property type="match status" value="3"/>
</dbReference>
<proteinExistence type="predicted"/>
<evidence type="ECO:0000256" key="7">
    <source>
        <dbReference type="SAM" id="MobiDB-lite"/>
    </source>
</evidence>
<accession>A0A1R2B035</accession>
<dbReference type="GO" id="GO:0043014">
    <property type="term" value="F:alpha-tubulin binding"/>
    <property type="evidence" value="ECO:0007669"/>
    <property type="project" value="TreeGrafter"/>
</dbReference>
<keyword evidence="6" id="KW-0966">Cell projection</keyword>
<keyword evidence="4" id="KW-0677">Repeat</keyword>
<evidence type="ECO:0000259" key="8">
    <source>
        <dbReference type="PROSITE" id="PS51336"/>
    </source>
</evidence>
<dbReference type="PANTHER" id="PTHR12086:SF9">
    <property type="entry name" value="EF-HAND DOMAIN-CONTAINING PROTEIN 1"/>
    <property type="match status" value="1"/>
</dbReference>
<dbReference type="PANTHER" id="PTHR12086">
    <property type="entry name" value="EF-HAND DOMAIN C-TERMINAL CONTAINING PROTEIN"/>
    <property type="match status" value="1"/>
</dbReference>
<feature type="domain" description="DM10" evidence="8">
    <location>
        <begin position="418"/>
        <end position="518"/>
    </location>
</feature>
<dbReference type="GO" id="GO:0072686">
    <property type="term" value="C:mitotic spindle"/>
    <property type="evidence" value="ECO:0007669"/>
    <property type="project" value="TreeGrafter"/>
</dbReference>
<dbReference type="Gene3D" id="2.30.29.170">
    <property type="match status" value="3"/>
</dbReference>
<dbReference type="OrthoDB" id="6360546at2759"/>
<evidence type="ECO:0000256" key="4">
    <source>
        <dbReference type="ARBA" id="ARBA00022737"/>
    </source>
</evidence>
<keyword evidence="5" id="KW-0206">Cytoskeleton</keyword>
<dbReference type="InterPro" id="IPR040193">
    <property type="entry name" value="EFHC1/EFHC2/EFHB"/>
</dbReference>
<dbReference type="FunFam" id="2.30.29.170:FF:000004">
    <property type="entry name" value="EF-hand domain containing 2"/>
    <property type="match status" value="1"/>
</dbReference>
<dbReference type="FunFam" id="2.30.29.170:FF:000002">
    <property type="entry name" value="EF-hand domain (C-terminal) containing 1"/>
    <property type="match status" value="1"/>
</dbReference>
<evidence type="ECO:0000313" key="9">
    <source>
        <dbReference type="EMBL" id="OMJ70131.1"/>
    </source>
</evidence>
<dbReference type="GO" id="GO:0007052">
    <property type="term" value="P:mitotic spindle organization"/>
    <property type="evidence" value="ECO:0007669"/>
    <property type="project" value="TreeGrafter"/>
</dbReference>
<protein>
    <recommendedName>
        <fullName evidence="8">DM10 domain-containing protein</fullName>
    </recommendedName>
</protein>
<dbReference type="Proteomes" id="UP000187209">
    <property type="component" value="Unassembled WGS sequence"/>
</dbReference>
<dbReference type="AlphaFoldDB" id="A0A1R2B035"/>
<comment type="caution">
    <text evidence="9">The sequence shown here is derived from an EMBL/GenBank/DDBJ whole genome shotgun (WGS) entry which is preliminary data.</text>
</comment>
<feature type="domain" description="DM10" evidence="8">
    <location>
        <begin position="90"/>
        <end position="193"/>
    </location>
</feature>
<keyword evidence="3" id="KW-0963">Cytoplasm</keyword>